<dbReference type="InterPro" id="IPR050834">
    <property type="entry name" value="Glycosyltransf_2"/>
</dbReference>
<feature type="domain" description="Glycosyltransferase 2-like" evidence="1">
    <location>
        <begin position="28"/>
        <end position="130"/>
    </location>
</feature>
<accession>A0A2S9QN46</accession>
<evidence type="ECO:0000313" key="3">
    <source>
        <dbReference type="Proteomes" id="UP000238650"/>
    </source>
</evidence>
<dbReference type="InterPro" id="IPR029044">
    <property type="entry name" value="Nucleotide-diphossugar_trans"/>
</dbReference>
<reference evidence="2 3" key="1">
    <citation type="journal article" date="2017" name="New Microbes New Infect">
        <title>Genome sequence of 'Leucobacter massiliensis' sp. nov. isolated from human pharynx after travel to the 2014 Hajj.</title>
        <authorList>
            <person name="Leangapichart T."/>
            <person name="Gautret P."/>
            <person name="Nguyen T.T."/>
            <person name="Armstrong N."/>
            <person name="Rolain J.M."/>
        </authorList>
    </citation>
    <scope>NUCLEOTIDE SEQUENCE [LARGE SCALE GENOMIC DNA]</scope>
    <source>
        <strain evidence="2 3">122RC15</strain>
    </source>
</reference>
<name>A0A2S9QN46_9MICO</name>
<evidence type="ECO:0000313" key="2">
    <source>
        <dbReference type="EMBL" id="PRI11014.1"/>
    </source>
</evidence>
<dbReference type="PANTHER" id="PTHR43685">
    <property type="entry name" value="GLYCOSYLTRANSFERASE"/>
    <property type="match status" value="1"/>
</dbReference>
<dbReference type="Gene3D" id="3.90.550.10">
    <property type="entry name" value="Spore Coat Polysaccharide Biosynthesis Protein SpsA, Chain A"/>
    <property type="match status" value="1"/>
</dbReference>
<dbReference type="PANTHER" id="PTHR43685:SF2">
    <property type="entry name" value="GLYCOSYLTRANSFERASE 2-LIKE DOMAIN-CONTAINING PROTEIN"/>
    <property type="match status" value="1"/>
</dbReference>
<comment type="caution">
    <text evidence="2">The sequence shown here is derived from an EMBL/GenBank/DDBJ whole genome shotgun (WGS) entry which is preliminary data.</text>
</comment>
<sequence length="314" mass="34874">MAKIPHRTLATPSPSLLQVEFREMNSVSVIVPTIGRDSLQGAVESVLSQAGCVPEVIVVLDNPDRLDITSRMLERLDHTLIVADRVGAAAARNLGLEAARGDFVGYLDDDDLWLPGKAHKQIQAIRASSDPAHTFSVCASRFVRRNGKLSHGASRQYERGRMSFPNYLVERKRVRYGSVFFNTPSVLGPMEVMRKYTWDTTLLAHQDWDYFIRLMSDPSLHLQVVNEQLVEVHQGSPGSLSANPDWRRGSAFLEKHNASISGRARADFVLLHVMLPAIHARSLPGLKIALRQLHPAPPHTGALARFALGTLTRR</sequence>
<dbReference type="CDD" id="cd00761">
    <property type="entry name" value="Glyco_tranf_GTA_type"/>
    <property type="match status" value="1"/>
</dbReference>
<dbReference type="OrthoDB" id="2676521at2"/>
<dbReference type="AlphaFoldDB" id="A0A2S9QN46"/>
<dbReference type="EMBL" id="MWZD01000017">
    <property type="protein sequence ID" value="PRI11014.1"/>
    <property type="molecule type" value="Genomic_DNA"/>
</dbReference>
<dbReference type="Pfam" id="PF00535">
    <property type="entry name" value="Glycos_transf_2"/>
    <property type="match status" value="1"/>
</dbReference>
<protein>
    <recommendedName>
        <fullName evidence="1">Glycosyltransferase 2-like domain-containing protein</fullName>
    </recommendedName>
</protein>
<keyword evidence="3" id="KW-1185">Reference proteome</keyword>
<evidence type="ECO:0000259" key="1">
    <source>
        <dbReference type="Pfam" id="PF00535"/>
    </source>
</evidence>
<dbReference type="InterPro" id="IPR001173">
    <property type="entry name" value="Glyco_trans_2-like"/>
</dbReference>
<gene>
    <name evidence="2" type="ORF">B4915_09080</name>
</gene>
<dbReference type="RefSeq" id="WP_105805473.1">
    <property type="nucleotide sequence ID" value="NZ_MWZD01000017.1"/>
</dbReference>
<proteinExistence type="predicted"/>
<dbReference type="Proteomes" id="UP000238650">
    <property type="component" value="Unassembled WGS sequence"/>
</dbReference>
<dbReference type="SUPFAM" id="SSF53448">
    <property type="entry name" value="Nucleotide-diphospho-sugar transferases"/>
    <property type="match status" value="1"/>
</dbReference>
<organism evidence="2 3">
    <name type="scientific">Leucobacter massiliensis</name>
    <dbReference type="NCBI Taxonomy" id="1686285"/>
    <lineage>
        <taxon>Bacteria</taxon>
        <taxon>Bacillati</taxon>
        <taxon>Actinomycetota</taxon>
        <taxon>Actinomycetes</taxon>
        <taxon>Micrococcales</taxon>
        <taxon>Microbacteriaceae</taxon>
        <taxon>Leucobacter</taxon>
    </lineage>
</organism>